<dbReference type="InterPro" id="IPR046346">
    <property type="entry name" value="Aminoacid_DH-like_N_sf"/>
</dbReference>
<dbReference type="SUPFAM" id="SSF53223">
    <property type="entry name" value="Aminoacid dehydrogenase-like, N-terminal domain"/>
    <property type="match status" value="1"/>
</dbReference>
<organism evidence="6 7">
    <name type="scientific">Mucor velutinosus</name>
    <dbReference type="NCBI Taxonomy" id="708070"/>
    <lineage>
        <taxon>Eukaryota</taxon>
        <taxon>Fungi</taxon>
        <taxon>Fungi incertae sedis</taxon>
        <taxon>Mucoromycota</taxon>
        <taxon>Mucoromycotina</taxon>
        <taxon>Mucoromycetes</taxon>
        <taxon>Mucorales</taxon>
        <taxon>Mucorineae</taxon>
        <taxon>Mucoraceae</taxon>
        <taxon>Mucor</taxon>
    </lineage>
</organism>
<protein>
    <recommendedName>
        <fullName evidence="4">NAD-specific glutamate dehydrogenase</fullName>
        <ecNumber evidence="4">1.4.1.2</ecNumber>
    </recommendedName>
</protein>
<dbReference type="InterPro" id="IPR036291">
    <property type="entry name" value="NAD(P)-bd_dom_sf"/>
</dbReference>
<comment type="function">
    <text evidence="4">NAD(+)-dependent glutamate dehydrogenase which degrades glutamate to ammonia and alpha-ketoglutarate.</text>
</comment>
<dbReference type="RefSeq" id="XP_064684721.1">
    <property type="nucleotide sequence ID" value="XM_064820801.1"/>
</dbReference>
<feature type="domain" description="Glutamate/phenylalanine/leucine/valine/L-tryptophan dehydrogenase C-terminal" evidence="5">
    <location>
        <begin position="645"/>
        <end position="906"/>
    </location>
</feature>
<name>A0AAN7DNP5_9FUNG</name>
<proteinExistence type="inferred from homology"/>
<dbReference type="EC" id="1.4.1.2" evidence="4"/>
<dbReference type="AlphaFoldDB" id="A0AAN7DNP5"/>
<dbReference type="SMART" id="SM00839">
    <property type="entry name" value="ELFV_dehydrog"/>
    <property type="match status" value="1"/>
</dbReference>
<dbReference type="PIRSF" id="PIRSF000184">
    <property type="entry name" value="GDH_NAD"/>
    <property type="match status" value="1"/>
</dbReference>
<dbReference type="InterPro" id="IPR006096">
    <property type="entry name" value="Glu/Leu/Phe/Val/Trp_DH_C"/>
</dbReference>
<gene>
    <name evidence="6" type="ORF">ATC70_001405</name>
</gene>
<evidence type="ECO:0000256" key="2">
    <source>
        <dbReference type="ARBA" id="ARBA00023002"/>
    </source>
</evidence>
<dbReference type="Gene3D" id="3.40.50.720">
    <property type="entry name" value="NAD(P)-binding Rossmann-like Domain"/>
    <property type="match status" value="1"/>
</dbReference>
<dbReference type="GO" id="GO:0006538">
    <property type="term" value="P:L-glutamate catabolic process"/>
    <property type="evidence" value="ECO:0007669"/>
    <property type="project" value="UniProtKB-UniRule"/>
</dbReference>
<evidence type="ECO:0000256" key="4">
    <source>
        <dbReference type="PIRNR" id="PIRNR000184"/>
    </source>
</evidence>
<evidence type="ECO:0000313" key="6">
    <source>
        <dbReference type="EMBL" id="KAK4518055.1"/>
    </source>
</evidence>
<dbReference type="InterPro" id="IPR056365">
    <property type="entry name" value="NAD-GDH_2nd"/>
</dbReference>
<comment type="similarity">
    <text evidence="1 4">Belongs to the Glu/Leu/Phe/Val dehydrogenases family.</text>
</comment>
<dbReference type="Pfam" id="PF23152">
    <property type="entry name" value="GDH_2nd"/>
    <property type="match status" value="1"/>
</dbReference>
<comment type="caution">
    <text evidence="6">The sequence shown here is derived from an EMBL/GenBank/DDBJ whole genome shotgun (WGS) entry which is preliminary data.</text>
</comment>
<dbReference type="Pfam" id="PF00208">
    <property type="entry name" value="ELFV_dehydrog"/>
    <property type="match status" value="1"/>
</dbReference>
<dbReference type="GO" id="GO:0004352">
    <property type="term" value="F:glutamate dehydrogenase (NAD+) activity"/>
    <property type="evidence" value="ECO:0007669"/>
    <property type="project" value="UniProtKB-UniRule"/>
</dbReference>
<keyword evidence="7" id="KW-1185">Reference proteome</keyword>
<keyword evidence="2 4" id="KW-0560">Oxidoreductase</keyword>
<dbReference type="GeneID" id="89945107"/>
<comment type="catalytic activity">
    <reaction evidence="4">
        <text>L-glutamate + NAD(+) + H2O = 2-oxoglutarate + NH4(+) + NADH + H(+)</text>
        <dbReference type="Rhea" id="RHEA:15133"/>
        <dbReference type="ChEBI" id="CHEBI:15377"/>
        <dbReference type="ChEBI" id="CHEBI:15378"/>
        <dbReference type="ChEBI" id="CHEBI:16810"/>
        <dbReference type="ChEBI" id="CHEBI:28938"/>
        <dbReference type="ChEBI" id="CHEBI:29985"/>
        <dbReference type="ChEBI" id="CHEBI:57540"/>
        <dbReference type="ChEBI" id="CHEBI:57945"/>
        <dbReference type="EC" id="1.4.1.2"/>
    </reaction>
</comment>
<evidence type="ECO:0000256" key="3">
    <source>
        <dbReference type="ARBA" id="ARBA00023027"/>
    </source>
</evidence>
<dbReference type="Pfam" id="PF23147">
    <property type="entry name" value="GDH2_N"/>
    <property type="match status" value="1"/>
</dbReference>
<dbReference type="SUPFAM" id="SSF51735">
    <property type="entry name" value="NAD(P)-binding Rossmann-fold domains"/>
    <property type="match status" value="1"/>
</dbReference>
<reference evidence="6 7" key="1">
    <citation type="submission" date="2022-11" db="EMBL/GenBank/DDBJ databases">
        <title>Mucor velutinosus strain NIH1002 WGS.</title>
        <authorList>
            <person name="Subramanian P."/>
            <person name="Mullikin J.C."/>
            <person name="Segre J.A."/>
            <person name="Zelazny A.M."/>
        </authorList>
    </citation>
    <scope>NUCLEOTIDE SEQUENCE [LARGE SCALE GENOMIC DNA]</scope>
    <source>
        <strain evidence="6 7">NIH1002</strain>
    </source>
</reference>
<dbReference type="GO" id="GO:0005739">
    <property type="term" value="C:mitochondrion"/>
    <property type="evidence" value="ECO:0007669"/>
    <property type="project" value="UniProtKB-UniRule"/>
</dbReference>
<dbReference type="EMBL" id="JASEJX010000013">
    <property type="protein sequence ID" value="KAK4518055.1"/>
    <property type="molecule type" value="Genomic_DNA"/>
</dbReference>
<accession>A0AAN7DNP5</accession>
<dbReference type="InterPro" id="IPR055480">
    <property type="entry name" value="NAD-GDH_N"/>
</dbReference>
<evidence type="ECO:0000313" key="7">
    <source>
        <dbReference type="Proteomes" id="UP001304243"/>
    </source>
</evidence>
<keyword evidence="3 4" id="KW-0520">NAD</keyword>
<dbReference type="InterPro" id="IPR016210">
    <property type="entry name" value="NAD-GDH_euk"/>
</dbReference>
<sequence>MKDNTRILNNESGYAANVFAEKESQMLKVCDNLEQLGFLPKELVKNEVQWFYSNLNIDDYYFALESVETISNHIMSLYGAKILAYTKNENVLDINLQKETEDSAVYIHSSEPGVSQIYGPQHERAIDDKFLDKSTPSEAYRVESYRSSSNGGGLTSQLRSYFVTKCEFENAAPTPEQETDIKQVADKSFLRKATEFTLNIYEDVMQNVLQRTGPVIEMYEVKGSRERRLIIGYRQRSTKGFFSAVSDLYHYYDLYSTRKYVEQFSNGVTIIGLYLHPVPQSKAAPIEHSIYQVMKEASLLYCLPKTPLQQYFQTNKLSVQEMVYGYVGWIFAQHFLNRLGKEYLSLTSILDRANPVHEEVLSKLKKRLRQDTFTREYILDIMKRYPELLKVLYANFATTHYVNQREASLQPTISYQRLTNMEVLSVDDISKRIKAVTTNAHEQLVFESFLSFNKHVLKTNFYQTTKVALSFRMDPSFLPEIEYPTTPYGLFLVVGSEFRGFHIRFSDVARGGIRMIRSRNREAYSINLRTLFDENYNLANTQHRKNKDIPEGGSKGTILLDVDQQDKPLVAFEKYVDAMLDLLIAGETIGIKDKLVDLTDKPEILFFGPDEGTAEYMDWASQHARRRGASFWKAFTTGKSQSLGGIPHDLYGMTTRSVHQYALGIYRKLGLKEEEITKVQTGGPDGDLGSNEIKISKDKTIAIVDGSGVLYDPVGIDRTELTRLANARIMISNFDTSKLSAEGFRVLVDEDNVKLPDGTVVENGLTFRNTFHTNPLALSRILVPCGGRPESIGLDNVNQVIENGLYKYIVEGANLFITQEARLRLEHAGVVLFKDASANKGGVTSSSLEVLAALAFDDAGFEEHMCVKDGVAPAFYEAYVKEVQNIIERNANLEFEGLWEANQKTGTPISILSDELSIAIVKLSEQLQSTGLWDNVNLRNTVLKQAFPQSLLEKLGMETLLERVPESYVKAIFGATLASQFVYKYGAHPDNFAFFEFMRQNY</sequence>
<dbReference type="Proteomes" id="UP001304243">
    <property type="component" value="Unassembled WGS sequence"/>
</dbReference>
<dbReference type="PANTHER" id="PTHR11606:SF24">
    <property type="entry name" value="NAD-SPECIFIC GLUTAMATE DEHYDROGENASE"/>
    <property type="match status" value="1"/>
</dbReference>
<dbReference type="PANTHER" id="PTHR11606">
    <property type="entry name" value="GLUTAMATE DEHYDROGENASE"/>
    <property type="match status" value="1"/>
</dbReference>
<evidence type="ECO:0000259" key="5">
    <source>
        <dbReference type="SMART" id="SM00839"/>
    </source>
</evidence>
<evidence type="ECO:0000256" key="1">
    <source>
        <dbReference type="ARBA" id="ARBA00006382"/>
    </source>
</evidence>